<dbReference type="Proteomes" id="UP000037179">
    <property type="component" value="Unassembled WGS sequence"/>
</dbReference>
<protein>
    <recommendedName>
        <fullName evidence="5">ER-bound oxygenase mpaB/mpaB'/Rubber oxygenase catalytic domain-containing protein</fullName>
    </recommendedName>
</protein>
<organism evidence="2 3">
    <name type="scientific">Nocardia seriolae</name>
    <dbReference type="NCBI Taxonomy" id="37332"/>
    <lineage>
        <taxon>Bacteria</taxon>
        <taxon>Bacillati</taxon>
        <taxon>Actinomycetota</taxon>
        <taxon>Actinomycetes</taxon>
        <taxon>Mycobacteriales</taxon>
        <taxon>Nocardiaceae</taxon>
        <taxon>Nocardia</taxon>
    </lineage>
</organism>
<dbReference type="EMBL" id="CP017839">
    <property type="protein sequence ID" value="APB01005.1"/>
    <property type="molecule type" value="Genomic_DNA"/>
</dbReference>
<dbReference type="Proteomes" id="UP000180166">
    <property type="component" value="Chromosome"/>
</dbReference>
<proteinExistence type="predicted"/>
<evidence type="ECO:0000313" key="4">
    <source>
        <dbReference type="Proteomes" id="UP000180166"/>
    </source>
</evidence>
<dbReference type="KEGG" id="nsr:NS506_06977"/>
<evidence type="ECO:0000313" key="2">
    <source>
        <dbReference type="EMBL" id="GAP31905.1"/>
    </source>
</evidence>
<reference evidence="2 3" key="2">
    <citation type="journal article" date="2016" name="Genome Announc.">
        <title>Draft Genome Sequence of Erythromycin- and Oxytetracycline-Sensitive Nocardia seriolae Strain U-1 (NBRC 110359).</title>
        <authorList>
            <person name="Imajoh M."/>
            <person name="Sukeda M."/>
            <person name="Shimizu M."/>
            <person name="Yamane J."/>
            <person name="Ohnishi K."/>
            <person name="Oshima S."/>
        </authorList>
    </citation>
    <scope>NUCLEOTIDE SEQUENCE [LARGE SCALE GENOMIC DNA]</scope>
    <source>
        <strain evidence="2 3">U-1</strain>
    </source>
</reference>
<dbReference type="GeneID" id="93369875"/>
<sequence length="112" mass="13448">MESYLPAFEPKPDTPWAKRIRDEINYRAQIGYTGFWLPPATYARHRMPRRFPWVLHPLLQAPVVFGAETLRRTVPGLDAVADRVQRHRRERWYRNEVGDRDAEFTPVEEFRR</sequence>
<gene>
    <name evidence="1" type="ORF">NS506_06977</name>
    <name evidence="2" type="ORF">NSK11_contig00132-0018</name>
</gene>
<evidence type="ECO:0000313" key="1">
    <source>
        <dbReference type="EMBL" id="APB01005.1"/>
    </source>
</evidence>
<reference evidence="3" key="1">
    <citation type="submission" date="2015-07" db="EMBL/GenBank/DDBJ databases">
        <title>Nocardia seriolae U-1 whole genome shotgun sequence.</title>
        <authorList>
            <person name="Imajoh M."/>
            <person name="Fukumoto Y."/>
            <person name="Sukeda M."/>
            <person name="Yamane J."/>
            <person name="Yamasaki K."/>
            <person name="Shimizu M."/>
            <person name="Ohnishi K."/>
            <person name="Oshima S."/>
        </authorList>
    </citation>
    <scope>NUCLEOTIDE SEQUENCE [LARGE SCALE GENOMIC DNA]</scope>
    <source>
        <strain evidence="3">U-1</strain>
    </source>
</reference>
<dbReference type="AlphaFoldDB" id="A0A0B8NPG2"/>
<dbReference type="OrthoDB" id="7614910at2"/>
<name>A0A0B8NPG2_9NOCA</name>
<reference evidence="1 4" key="3">
    <citation type="submission" date="2016-10" db="EMBL/GenBank/DDBJ databases">
        <title>Genome sequence of Nocardia seriolae strain EM150506, isolated from Anguila japonica.</title>
        <authorList>
            <person name="Han H.-J."/>
        </authorList>
    </citation>
    <scope>NUCLEOTIDE SEQUENCE [LARGE SCALE GENOMIC DNA]</scope>
    <source>
        <strain evidence="1 4">EM150506</strain>
    </source>
</reference>
<evidence type="ECO:0000313" key="3">
    <source>
        <dbReference type="Proteomes" id="UP000037179"/>
    </source>
</evidence>
<dbReference type="EMBL" id="BBYQ01000132">
    <property type="protein sequence ID" value="GAP31905.1"/>
    <property type="molecule type" value="Genomic_DNA"/>
</dbReference>
<evidence type="ECO:0008006" key="5">
    <source>
        <dbReference type="Google" id="ProtNLM"/>
    </source>
</evidence>
<keyword evidence="3" id="KW-1185">Reference proteome</keyword>
<dbReference type="RefSeq" id="WP_033090478.1">
    <property type="nucleotide sequence ID" value="NZ_AP017900.1"/>
</dbReference>
<accession>A0A0B8NPG2</accession>